<evidence type="ECO:0000259" key="2">
    <source>
        <dbReference type="Pfam" id="PF00582"/>
    </source>
</evidence>
<comment type="similarity">
    <text evidence="1">Belongs to the universal stress protein A family.</text>
</comment>
<dbReference type="PANTHER" id="PTHR46268">
    <property type="entry name" value="STRESS RESPONSE PROTEIN NHAX"/>
    <property type="match status" value="1"/>
</dbReference>
<comment type="caution">
    <text evidence="3">The sequence shown here is derived from an EMBL/GenBank/DDBJ whole genome shotgun (WGS) entry which is preliminary data.</text>
</comment>
<dbReference type="InterPro" id="IPR006015">
    <property type="entry name" value="Universal_stress_UspA"/>
</dbReference>
<reference evidence="3 4" key="1">
    <citation type="journal article" date="2010" name="J. Bacteriol.">
        <title>Genome sequences of Oceanicola granulosus HTCC2516(T) and Oceanicola batsensis HTCC2597(TDelta).</title>
        <authorList>
            <person name="Thrash J.C."/>
            <person name="Cho J.C."/>
            <person name="Vergin K.L."/>
            <person name="Giovannoni S.J."/>
        </authorList>
    </citation>
    <scope>NUCLEOTIDE SEQUENCE [LARGE SCALE GENOMIC DNA]</scope>
    <source>
        <strain evidence="4">ATCC BAA-863 / DSM 15984 / KCTC 12145 / HTCC2597</strain>
    </source>
</reference>
<proteinExistence type="inferred from homology"/>
<dbReference type="PANTHER" id="PTHR46268:SF6">
    <property type="entry name" value="UNIVERSAL STRESS PROTEIN UP12"/>
    <property type="match status" value="1"/>
</dbReference>
<dbReference type="AlphaFoldDB" id="A3TYK9"/>
<keyword evidence="4" id="KW-1185">Reference proteome</keyword>
<dbReference type="HOGENOM" id="CLU_049301_16_2_5"/>
<sequence length="146" mass="15712">MFTSILVPFDGSPSATSALRYALDLSKLGEGAKVTLLTVYRHHSMLEASLSMVRPNDPGNMDDAMRGHAREVVEFGKNIALEAGFDRVQAFVKSGPAARTIIKFSEDRGMDLIVMGSRGMGSMEGYLLGSVSHKVTGLARIPVLLV</sequence>
<protein>
    <submittedName>
        <fullName evidence="3">Universal stress protein family protein</fullName>
    </submittedName>
</protein>
<dbReference type="InterPro" id="IPR014729">
    <property type="entry name" value="Rossmann-like_a/b/a_fold"/>
</dbReference>
<dbReference type="Gene3D" id="3.40.50.620">
    <property type="entry name" value="HUPs"/>
    <property type="match status" value="1"/>
</dbReference>
<accession>A3TYK9</accession>
<name>A3TYK9_PSEBH</name>
<dbReference type="OrthoDB" id="5564966at2"/>
<organism evidence="3 4">
    <name type="scientific">Pseudooceanicola batsensis (strain ATCC BAA-863 / DSM 15984 / KCTC 12145 / HTCC2597)</name>
    <name type="common">Oceanicola batsensis</name>
    <dbReference type="NCBI Taxonomy" id="252305"/>
    <lineage>
        <taxon>Bacteria</taxon>
        <taxon>Pseudomonadati</taxon>
        <taxon>Pseudomonadota</taxon>
        <taxon>Alphaproteobacteria</taxon>
        <taxon>Rhodobacterales</taxon>
        <taxon>Paracoccaceae</taxon>
        <taxon>Pseudooceanicola</taxon>
    </lineage>
</organism>
<gene>
    <name evidence="3" type="ORF">OB2597_13903</name>
</gene>
<dbReference type="eggNOG" id="COG0589">
    <property type="taxonomic scope" value="Bacteria"/>
</dbReference>
<dbReference type="STRING" id="252305.OB2597_13903"/>
<dbReference type="Proteomes" id="UP000004318">
    <property type="component" value="Unassembled WGS sequence"/>
</dbReference>
<dbReference type="Pfam" id="PF00582">
    <property type="entry name" value="Usp"/>
    <property type="match status" value="1"/>
</dbReference>
<dbReference type="EMBL" id="AAMO01000005">
    <property type="protein sequence ID" value="EAQ03243.1"/>
    <property type="molecule type" value="Genomic_DNA"/>
</dbReference>
<dbReference type="InterPro" id="IPR006016">
    <property type="entry name" value="UspA"/>
</dbReference>
<evidence type="ECO:0000313" key="3">
    <source>
        <dbReference type="EMBL" id="EAQ03243.1"/>
    </source>
</evidence>
<dbReference type="PRINTS" id="PR01438">
    <property type="entry name" value="UNVRSLSTRESS"/>
</dbReference>
<dbReference type="SUPFAM" id="SSF52402">
    <property type="entry name" value="Adenine nucleotide alpha hydrolases-like"/>
    <property type="match status" value="1"/>
</dbReference>
<feature type="domain" description="UspA" evidence="2">
    <location>
        <begin position="1"/>
        <end position="146"/>
    </location>
</feature>
<dbReference type="CDD" id="cd00293">
    <property type="entry name" value="USP-like"/>
    <property type="match status" value="1"/>
</dbReference>
<evidence type="ECO:0000313" key="4">
    <source>
        <dbReference type="Proteomes" id="UP000004318"/>
    </source>
</evidence>
<evidence type="ECO:0000256" key="1">
    <source>
        <dbReference type="ARBA" id="ARBA00008791"/>
    </source>
</evidence>
<dbReference type="RefSeq" id="WP_009806996.1">
    <property type="nucleotide sequence ID" value="NZ_CH724131.1"/>
</dbReference>